<evidence type="ECO:0000313" key="2">
    <source>
        <dbReference type="Proteomes" id="UP001163321"/>
    </source>
</evidence>
<comment type="caution">
    <text evidence="1">The sequence shown here is derived from an EMBL/GenBank/DDBJ whole genome shotgun (WGS) entry which is preliminary data.</text>
</comment>
<name>A0ACC0W3D0_9STRA</name>
<accession>A0ACC0W3D0</accession>
<evidence type="ECO:0000313" key="1">
    <source>
        <dbReference type="EMBL" id="KAI9912511.1"/>
    </source>
</evidence>
<gene>
    <name evidence="1" type="ORF">PsorP6_005595</name>
</gene>
<reference evidence="1 2" key="1">
    <citation type="journal article" date="2022" name="bioRxiv">
        <title>The genome of the oomycete Peronosclerospora sorghi, a cosmopolitan pathogen of maize and sorghum, is inflated with dispersed pseudogenes.</title>
        <authorList>
            <person name="Fletcher K."/>
            <person name="Martin F."/>
            <person name="Isakeit T."/>
            <person name="Cavanaugh K."/>
            <person name="Magill C."/>
            <person name="Michelmore R."/>
        </authorList>
    </citation>
    <scope>NUCLEOTIDE SEQUENCE [LARGE SCALE GENOMIC DNA]</scope>
    <source>
        <strain evidence="1">P6</strain>
    </source>
</reference>
<proteinExistence type="predicted"/>
<organism evidence="1 2">
    <name type="scientific">Peronosclerospora sorghi</name>
    <dbReference type="NCBI Taxonomy" id="230839"/>
    <lineage>
        <taxon>Eukaryota</taxon>
        <taxon>Sar</taxon>
        <taxon>Stramenopiles</taxon>
        <taxon>Oomycota</taxon>
        <taxon>Peronosporomycetes</taxon>
        <taxon>Peronosporales</taxon>
        <taxon>Peronosporaceae</taxon>
        <taxon>Peronosclerospora</taxon>
    </lineage>
</organism>
<dbReference type="Proteomes" id="UP001163321">
    <property type="component" value="Chromosome 4"/>
</dbReference>
<dbReference type="EMBL" id="CM047583">
    <property type="protein sequence ID" value="KAI9912511.1"/>
    <property type="molecule type" value="Genomic_DNA"/>
</dbReference>
<keyword evidence="2" id="KW-1185">Reference proteome</keyword>
<protein>
    <submittedName>
        <fullName evidence="1">Uncharacterized protein</fullName>
    </submittedName>
</protein>
<sequence length="101" mass="11956">MLAVARKSVRLRAIPVDRRCYSSHTKLWDLFPAKTPVQDEAPQYLMNMQDTLEFALERMRITEGRLGLHLLHYTPRKPKKTSHGNKSSLRYRKRFGRRFGK</sequence>